<dbReference type="Pfam" id="PF00200">
    <property type="entry name" value="Disintegrin"/>
    <property type="match status" value="1"/>
</dbReference>
<feature type="transmembrane region" description="Helical" evidence="5">
    <location>
        <begin position="839"/>
        <end position="864"/>
    </location>
</feature>
<dbReference type="FunFam" id="4.10.70.10:FF:000003">
    <property type="entry name" value="Disintegrin and metalloproteinase domain-containing protein 17"/>
    <property type="match status" value="1"/>
</dbReference>
<dbReference type="PANTHER" id="PTHR45702">
    <property type="entry name" value="ADAM10/ADAM17 METALLOPEPTIDASE FAMILY MEMBER"/>
    <property type="match status" value="1"/>
</dbReference>
<dbReference type="SUPFAM" id="SSF55486">
    <property type="entry name" value="Metalloproteases ('zincins'), catalytic domain"/>
    <property type="match status" value="1"/>
</dbReference>
<evidence type="ECO:0000256" key="5">
    <source>
        <dbReference type="SAM" id="Phobius"/>
    </source>
</evidence>
<evidence type="ECO:0000256" key="3">
    <source>
        <dbReference type="ARBA" id="ARBA00074021"/>
    </source>
</evidence>
<dbReference type="GO" id="GO:0006509">
    <property type="term" value="P:membrane protein ectodomain proteolysis"/>
    <property type="evidence" value="ECO:0007669"/>
    <property type="project" value="TreeGrafter"/>
</dbReference>
<dbReference type="EMBL" id="CALTRL010005805">
    <property type="protein sequence ID" value="CAH7686643.1"/>
    <property type="molecule type" value="Genomic_DNA"/>
</dbReference>
<feature type="binding site" evidence="4">
    <location>
        <position position="581"/>
    </location>
    <ligand>
        <name>Zn(2+)</name>
        <dbReference type="ChEBI" id="CHEBI:29105"/>
        <note>catalytic</note>
    </ligand>
</feature>
<comment type="function">
    <text evidence="2">Probable zinc protease.</text>
</comment>
<evidence type="ECO:0000256" key="2">
    <source>
        <dbReference type="ARBA" id="ARBA00056552"/>
    </source>
</evidence>
<dbReference type="InterPro" id="IPR001590">
    <property type="entry name" value="Peptidase_M12B"/>
</dbReference>
<evidence type="ECO:0000313" key="9">
    <source>
        <dbReference type="Proteomes" id="UP001153365"/>
    </source>
</evidence>
<keyword evidence="9" id="KW-1185">Reference proteome</keyword>
<keyword evidence="8" id="KW-0378">Hydrolase</keyword>
<dbReference type="InterPro" id="IPR024079">
    <property type="entry name" value="MetalloPept_cat_dom_sf"/>
</dbReference>
<dbReference type="PROSITE" id="PS50214">
    <property type="entry name" value="DISINTEGRIN_2"/>
    <property type="match status" value="1"/>
</dbReference>
<dbReference type="GO" id="GO:0004222">
    <property type="term" value="F:metalloendopeptidase activity"/>
    <property type="evidence" value="ECO:0007669"/>
    <property type="project" value="InterPro"/>
</dbReference>
<feature type="binding site" evidence="4">
    <location>
        <position position="575"/>
    </location>
    <ligand>
        <name>Zn(2+)</name>
        <dbReference type="ChEBI" id="CHEBI:29105"/>
        <note>catalytic</note>
    </ligand>
</feature>
<feature type="domain" description="Disintegrin" evidence="6">
    <location>
        <begin position="652"/>
        <end position="739"/>
    </location>
</feature>
<keyword evidence="4" id="KW-0479">Metal-binding</keyword>
<feature type="active site" evidence="4">
    <location>
        <position position="572"/>
    </location>
</feature>
<reference evidence="8" key="1">
    <citation type="submission" date="2022-06" db="EMBL/GenBank/DDBJ databases">
        <authorList>
            <consortium name="SYNGENTA / RWTH Aachen University"/>
        </authorList>
    </citation>
    <scope>NUCLEOTIDE SEQUENCE</scope>
</reference>
<dbReference type="Gene3D" id="4.10.70.10">
    <property type="entry name" value="Disintegrin domain"/>
    <property type="match status" value="1"/>
</dbReference>
<keyword evidence="4" id="KW-0862">Zinc</keyword>
<dbReference type="PANTHER" id="PTHR45702:SF2">
    <property type="entry name" value="KUZBANIAN, ISOFORM A"/>
    <property type="match status" value="1"/>
</dbReference>
<feature type="domain" description="Peptidase M12B" evidence="7">
    <location>
        <begin position="415"/>
        <end position="644"/>
    </location>
</feature>
<dbReference type="PROSITE" id="PS50215">
    <property type="entry name" value="ADAM_MEPRO"/>
    <property type="match status" value="1"/>
</dbReference>
<dbReference type="SUPFAM" id="SSF57552">
    <property type="entry name" value="Blood coagulation inhibitor (disintegrin)"/>
    <property type="match status" value="1"/>
</dbReference>
<comment type="caution">
    <text evidence="8">The sequence shown here is derived from an EMBL/GenBank/DDBJ whole genome shotgun (WGS) entry which is preliminary data.</text>
</comment>
<evidence type="ECO:0000259" key="6">
    <source>
        <dbReference type="PROSITE" id="PS50214"/>
    </source>
</evidence>
<dbReference type="InterPro" id="IPR051489">
    <property type="entry name" value="ADAM_Metalloproteinase"/>
</dbReference>
<keyword evidence="1" id="KW-1015">Disulfide bond</keyword>
<dbReference type="InterPro" id="IPR036436">
    <property type="entry name" value="Disintegrin_dom_sf"/>
</dbReference>
<proteinExistence type="predicted"/>
<gene>
    <name evidence="8" type="ORF">PPACK8108_LOCUS21321</name>
</gene>
<keyword evidence="5" id="KW-0812">Transmembrane</keyword>
<keyword evidence="8" id="KW-0645">Protease</keyword>
<evidence type="ECO:0000313" key="8">
    <source>
        <dbReference type="EMBL" id="CAH7686643.1"/>
    </source>
</evidence>
<dbReference type="Proteomes" id="UP001153365">
    <property type="component" value="Unassembled WGS sequence"/>
</dbReference>
<dbReference type="AlphaFoldDB" id="A0AAV0BK00"/>
<dbReference type="Gene3D" id="3.40.390.10">
    <property type="entry name" value="Collagenase (Catalytic Domain)"/>
    <property type="match status" value="1"/>
</dbReference>
<accession>A0AAV0BK00</accession>
<organism evidence="8 9">
    <name type="scientific">Phakopsora pachyrhizi</name>
    <name type="common">Asian soybean rust disease fungus</name>
    <dbReference type="NCBI Taxonomy" id="170000"/>
    <lineage>
        <taxon>Eukaryota</taxon>
        <taxon>Fungi</taxon>
        <taxon>Dikarya</taxon>
        <taxon>Basidiomycota</taxon>
        <taxon>Pucciniomycotina</taxon>
        <taxon>Pucciniomycetes</taxon>
        <taxon>Pucciniales</taxon>
        <taxon>Phakopsoraceae</taxon>
        <taxon>Phakopsora</taxon>
    </lineage>
</organism>
<evidence type="ECO:0000256" key="1">
    <source>
        <dbReference type="ARBA" id="ARBA00023157"/>
    </source>
</evidence>
<comment type="caution">
    <text evidence="4">Lacks conserved residue(s) required for the propagation of feature annotation.</text>
</comment>
<feature type="binding site" evidence="4">
    <location>
        <position position="571"/>
    </location>
    <ligand>
        <name>Zn(2+)</name>
        <dbReference type="ChEBI" id="CHEBI:29105"/>
        <note>catalytic</note>
    </ligand>
</feature>
<dbReference type="GO" id="GO:0005886">
    <property type="term" value="C:plasma membrane"/>
    <property type="evidence" value="ECO:0007669"/>
    <property type="project" value="TreeGrafter"/>
</dbReference>
<name>A0AAV0BK00_PHAPC</name>
<sequence length="928" mass="99070">MVVSKNSRIVLPLSQSLTSSWALPSNPTNHHYHHLITYAALVLCLLPQLILAHSTRPDPISPDSIHHIQSASVKLLPRFVLPNHQSSSRQKSVLRRSSSSPASAQLLHNDSLIITFSLAQSSSSSPSHGSEPRTFHLSLRPTQNLIHPDARISSYSTDPVSGQTVHSQIPLRPENVLAYSGWVIDSNHVKGWWDEELASVDRSPHWASSQSDRRVIGWARILIHETSGMKDDSDLSRLAFEGSFESDGQLWHVKPYQSYKNVKSEDDAHPTHRPDHVQGGMVAWKQASPEQQAPSDNPLSSCAYDQLSFNTDPKHPVLGPQKPFSLQPGKHFTSPAFELSPISNLIDSFLGFPSLRQHPRFSTHSENDDFSLDPPSSSHLFKRQSLNNDIFGPGNTSSNFVNNIGQVDGCPVGARVVFIGVAADCTYTSKYSTEDAARTAILNNVNSASALFQRTFNVSLGVVELNVQPPRCPSTPSTDLPWNVGCRESGPSGLNLNDRLSVFSSWRGNKGGGDGAGLWHLMTNCSSGSEIGVAWLGQLCQTSSRQSSRGEVTSGTGVTAASTGEWQVFAHEIGHNFGAIHDCTSGCELTDSCCPLSSATCSTGSSFIMAPVAARSTSSFSPCSIGNICSSLKNTLNTTCLVAPGQRSVISLKQCGNGIVEPGEDCDPGMGNSTCCDPATCKFVAGADCDPSNGGCCTRQCKFASAGSVCRPSMNAECDRDQKCSGSSSTCPPDEFEPNGKKCGQEGAGLSCAAGMCTSRDEQCRSLGTSLRLQKACPASASMDCQVSCVDTTGRADCIILSSNFVDGTSCGYGGRCQAGVCQSGSLKDTAQSWFESNLAIGIMIVVAAGLLGLAILFSILRFFKDTIMGCVRRGRRSRSGINQVGVVSNTGNGFSGNGFVQQPAPVMSSRGANPNGQWVDARAWNGR</sequence>
<keyword evidence="5" id="KW-0472">Membrane</keyword>
<evidence type="ECO:0000256" key="4">
    <source>
        <dbReference type="PROSITE-ProRule" id="PRU00276"/>
    </source>
</evidence>
<keyword evidence="5" id="KW-1133">Transmembrane helix</keyword>
<dbReference type="Pfam" id="PF13583">
    <property type="entry name" value="Reprolysin_4"/>
    <property type="match status" value="1"/>
</dbReference>
<dbReference type="InterPro" id="IPR001762">
    <property type="entry name" value="Disintegrin_dom"/>
</dbReference>
<dbReference type="GO" id="GO:0046872">
    <property type="term" value="F:metal ion binding"/>
    <property type="evidence" value="ECO:0007669"/>
    <property type="project" value="UniProtKB-KW"/>
</dbReference>
<protein>
    <recommendedName>
        <fullName evidence="3">Disintegrin and metalloproteinase domain-containing protein B</fullName>
    </recommendedName>
</protein>
<dbReference type="SMART" id="SM00050">
    <property type="entry name" value="DISIN"/>
    <property type="match status" value="1"/>
</dbReference>
<evidence type="ECO:0000259" key="7">
    <source>
        <dbReference type="PROSITE" id="PS50215"/>
    </source>
</evidence>
<keyword evidence="8" id="KW-0482">Metalloprotease</keyword>